<name>A0A2M7S4C2_9BACT</name>
<gene>
    <name evidence="1" type="ORF">COY52_12770</name>
</gene>
<comment type="caution">
    <text evidence="1">The sequence shown here is derived from an EMBL/GenBank/DDBJ whole genome shotgun (WGS) entry which is preliminary data.</text>
</comment>
<dbReference type="AlphaFoldDB" id="A0A2M7S4C2"/>
<dbReference type="EMBL" id="PFMR01000357">
    <property type="protein sequence ID" value="PIZ14390.1"/>
    <property type="molecule type" value="Genomic_DNA"/>
</dbReference>
<organism evidence="1 2">
    <name type="scientific">Candidatus Desantisbacteria bacterium CG_4_10_14_0_8_um_filter_48_22</name>
    <dbReference type="NCBI Taxonomy" id="1974543"/>
    <lineage>
        <taxon>Bacteria</taxon>
        <taxon>Candidatus Desantisiibacteriota</taxon>
    </lineage>
</organism>
<protein>
    <submittedName>
        <fullName evidence="1">Uncharacterized protein</fullName>
    </submittedName>
</protein>
<reference evidence="2" key="1">
    <citation type="submission" date="2017-09" db="EMBL/GenBank/DDBJ databases">
        <title>Depth-based differentiation of microbial function through sediment-hosted aquifers and enrichment of novel symbionts in the deep terrestrial subsurface.</title>
        <authorList>
            <person name="Probst A.J."/>
            <person name="Ladd B."/>
            <person name="Jarett J.K."/>
            <person name="Geller-Mcgrath D.E."/>
            <person name="Sieber C.M.K."/>
            <person name="Emerson J.B."/>
            <person name="Anantharaman K."/>
            <person name="Thomas B.C."/>
            <person name="Malmstrom R."/>
            <person name="Stieglmeier M."/>
            <person name="Klingl A."/>
            <person name="Woyke T."/>
            <person name="Ryan C.M."/>
            <person name="Banfield J.F."/>
        </authorList>
    </citation>
    <scope>NUCLEOTIDE SEQUENCE [LARGE SCALE GENOMIC DNA]</scope>
</reference>
<evidence type="ECO:0000313" key="2">
    <source>
        <dbReference type="Proteomes" id="UP000229307"/>
    </source>
</evidence>
<dbReference type="Proteomes" id="UP000229307">
    <property type="component" value="Unassembled WGS sequence"/>
</dbReference>
<evidence type="ECO:0000313" key="1">
    <source>
        <dbReference type="EMBL" id="PIZ14390.1"/>
    </source>
</evidence>
<accession>A0A2M7S4C2</accession>
<sequence>MKDIEQALYVGEALKPEDIGKIYSGFPKKWKVQIKKSLEDAKPLFPLMYELIDKEYLTLQNLNNV</sequence>
<proteinExistence type="predicted"/>